<dbReference type="GO" id="GO:0007189">
    <property type="term" value="P:adenylate cyclase-activating G protein-coupled receptor signaling pathway"/>
    <property type="evidence" value="ECO:0007669"/>
    <property type="project" value="TreeGrafter"/>
</dbReference>
<reference evidence="7 8" key="1">
    <citation type="journal article" date="2018" name="Genome Biol. Evol.">
        <title>Multiple Roots of Fruiting Body Formation in Amoebozoa.</title>
        <authorList>
            <person name="Hillmann F."/>
            <person name="Forbes G."/>
            <person name="Novohradska S."/>
            <person name="Ferling I."/>
            <person name="Riege K."/>
            <person name="Groth M."/>
            <person name="Westermann M."/>
            <person name="Marz M."/>
            <person name="Spaller T."/>
            <person name="Winckler T."/>
            <person name="Schaap P."/>
            <person name="Glockner G."/>
        </authorList>
    </citation>
    <scope>NUCLEOTIDE SEQUENCE [LARGE SCALE GENOMIC DNA]</scope>
    <source>
        <strain evidence="7 8">Jena</strain>
    </source>
</reference>
<keyword evidence="4 6" id="KW-1133">Transmembrane helix</keyword>
<protein>
    <submittedName>
        <fullName evidence="7">Uncharacterized protein</fullName>
    </submittedName>
</protein>
<keyword evidence="5 6" id="KW-0472">Membrane</keyword>
<accession>A0A2P6NLG5</accession>
<dbReference type="EMBL" id="MDYQ01000056">
    <property type="protein sequence ID" value="PRP84779.1"/>
    <property type="molecule type" value="Genomic_DNA"/>
</dbReference>
<feature type="transmembrane region" description="Helical" evidence="6">
    <location>
        <begin position="42"/>
        <end position="61"/>
    </location>
</feature>
<sequence>MLAIADFIQSISIQISYKWISNGPYACPTCTFQGFLLNMADVASALCAGAICVYTVLIGVCRFSIPHFVSIAATICFGFPFIISIVGLILGHARRPFYTPVGLWCWIDASYGSYRIGFHYLWIFLTLFVMLCLYGLMLWRLRLSIELAKHVNSKKQKQELKKSKAILLNMIWYPMVYAFVFMPLAIERMLVFAGYSTSFKFTVYGACLYCLNGTFNFIVYGLTRRLHKRFSIWITNGSSDGTKSIEVMSEDPLEFTTMSPSMKASESSS</sequence>
<dbReference type="Pfam" id="PF05462">
    <property type="entry name" value="Dicty_CAR"/>
    <property type="match status" value="1"/>
</dbReference>
<dbReference type="AlphaFoldDB" id="A0A2P6NLG5"/>
<evidence type="ECO:0000256" key="2">
    <source>
        <dbReference type="ARBA" id="ARBA00008360"/>
    </source>
</evidence>
<dbReference type="GO" id="GO:0005886">
    <property type="term" value="C:plasma membrane"/>
    <property type="evidence" value="ECO:0007669"/>
    <property type="project" value="TreeGrafter"/>
</dbReference>
<evidence type="ECO:0000256" key="6">
    <source>
        <dbReference type="SAM" id="Phobius"/>
    </source>
</evidence>
<dbReference type="InParanoid" id="A0A2P6NLG5"/>
<dbReference type="GO" id="GO:0004930">
    <property type="term" value="F:G protein-coupled receptor activity"/>
    <property type="evidence" value="ECO:0007669"/>
    <property type="project" value="TreeGrafter"/>
</dbReference>
<organism evidence="7 8">
    <name type="scientific">Planoprotostelium fungivorum</name>
    <dbReference type="NCBI Taxonomy" id="1890364"/>
    <lineage>
        <taxon>Eukaryota</taxon>
        <taxon>Amoebozoa</taxon>
        <taxon>Evosea</taxon>
        <taxon>Variosea</taxon>
        <taxon>Cavosteliida</taxon>
        <taxon>Cavosteliaceae</taxon>
        <taxon>Planoprotostelium</taxon>
    </lineage>
</organism>
<comment type="subcellular location">
    <subcellularLocation>
        <location evidence="1">Membrane</location>
        <topology evidence="1">Multi-pass membrane protein</topology>
    </subcellularLocation>
</comment>
<comment type="similarity">
    <text evidence="2">Belongs to the G-protein coupled receptor 5 family.</text>
</comment>
<dbReference type="PANTHER" id="PTHR23112:SF37">
    <property type="entry name" value="G PROTEIN-COUPLED RECEPTOR GPR1"/>
    <property type="match status" value="1"/>
</dbReference>
<proteinExistence type="inferred from homology"/>
<comment type="caution">
    <text evidence="7">The sequence shown here is derived from an EMBL/GenBank/DDBJ whole genome shotgun (WGS) entry which is preliminary data.</text>
</comment>
<dbReference type="Proteomes" id="UP000241769">
    <property type="component" value="Unassembled WGS sequence"/>
</dbReference>
<feature type="transmembrane region" description="Helical" evidence="6">
    <location>
        <begin position="120"/>
        <end position="139"/>
    </location>
</feature>
<dbReference type="Gene3D" id="1.20.1070.10">
    <property type="entry name" value="Rhodopsin 7-helix transmembrane proteins"/>
    <property type="match status" value="1"/>
</dbReference>
<dbReference type="STRING" id="1890364.A0A2P6NLG5"/>
<dbReference type="PANTHER" id="PTHR23112">
    <property type="entry name" value="G PROTEIN-COUPLED RECEPTOR 157-RELATED"/>
    <property type="match status" value="1"/>
</dbReference>
<feature type="transmembrane region" description="Helical" evidence="6">
    <location>
        <begin position="165"/>
        <end position="186"/>
    </location>
</feature>
<evidence type="ECO:0000256" key="5">
    <source>
        <dbReference type="ARBA" id="ARBA00023136"/>
    </source>
</evidence>
<evidence type="ECO:0000256" key="1">
    <source>
        <dbReference type="ARBA" id="ARBA00004141"/>
    </source>
</evidence>
<keyword evidence="3 6" id="KW-0812">Transmembrane</keyword>
<gene>
    <name evidence="7" type="ORF">PROFUN_07433</name>
</gene>
<feature type="transmembrane region" description="Helical" evidence="6">
    <location>
        <begin position="68"/>
        <end position="90"/>
    </location>
</feature>
<evidence type="ECO:0000313" key="7">
    <source>
        <dbReference type="EMBL" id="PRP84779.1"/>
    </source>
</evidence>
<name>A0A2P6NLG5_9EUKA</name>
<dbReference type="OrthoDB" id="100006at2759"/>
<dbReference type="SUPFAM" id="SSF81321">
    <property type="entry name" value="Family A G protein-coupled receptor-like"/>
    <property type="match status" value="1"/>
</dbReference>
<evidence type="ECO:0000256" key="3">
    <source>
        <dbReference type="ARBA" id="ARBA00022692"/>
    </source>
</evidence>
<feature type="transmembrane region" description="Helical" evidence="6">
    <location>
        <begin position="201"/>
        <end position="222"/>
    </location>
</feature>
<evidence type="ECO:0000256" key="4">
    <source>
        <dbReference type="ARBA" id="ARBA00022989"/>
    </source>
</evidence>
<evidence type="ECO:0000313" key="8">
    <source>
        <dbReference type="Proteomes" id="UP000241769"/>
    </source>
</evidence>
<keyword evidence="8" id="KW-1185">Reference proteome</keyword>